<dbReference type="RefSeq" id="WP_199796943.1">
    <property type="nucleotide sequence ID" value="NZ_CP017057.1"/>
</dbReference>
<organism evidence="2 3">
    <name type="scientific">Erythrobacter litoralis</name>
    <dbReference type="NCBI Taxonomy" id="39960"/>
    <lineage>
        <taxon>Bacteria</taxon>
        <taxon>Pseudomonadati</taxon>
        <taxon>Pseudomonadota</taxon>
        <taxon>Alphaproteobacteria</taxon>
        <taxon>Sphingomonadales</taxon>
        <taxon>Erythrobacteraceae</taxon>
        <taxon>Erythrobacter/Porphyrobacter group</taxon>
        <taxon>Erythrobacter</taxon>
    </lineage>
</organism>
<dbReference type="KEGG" id="elq:Ga0102493_112198"/>
<feature type="chain" id="PRO_5001697194" evidence="1">
    <location>
        <begin position="22"/>
        <end position="142"/>
    </location>
</feature>
<keyword evidence="3" id="KW-1185">Reference proteome</keyword>
<proteinExistence type="predicted"/>
<dbReference type="Proteomes" id="UP000027866">
    <property type="component" value="Unassembled WGS sequence"/>
</dbReference>
<sequence>MKRSLCLLAIAPATLASGAYAHEVLHAGHEGHAHGADCGHVALEHAGHVDYLHDGHLHSAHGGHYDEHALAVSSTNPVAEELASMVTTDDHMHGHEGEEHATVQHGDHIDYIHEGRLHFVHGDHMDDHGPVALVDPAQLAAR</sequence>
<evidence type="ECO:0000313" key="2">
    <source>
        <dbReference type="EMBL" id="KEO92639.1"/>
    </source>
</evidence>
<accession>A0A074MGS5</accession>
<evidence type="ECO:0000313" key="3">
    <source>
        <dbReference type="Proteomes" id="UP000027866"/>
    </source>
</evidence>
<dbReference type="PATRIC" id="fig|39960.10.peg.1292"/>
<name>A0A074MGS5_9SPHN</name>
<feature type="signal peptide" evidence="1">
    <location>
        <begin position="1"/>
        <end position="21"/>
    </location>
</feature>
<evidence type="ECO:0000256" key="1">
    <source>
        <dbReference type="SAM" id="SignalP"/>
    </source>
</evidence>
<reference evidence="2 3" key="1">
    <citation type="submission" date="2014-04" db="EMBL/GenBank/DDBJ databases">
        <title>A comprehensive comparison of genomes of Erythrobacter spp. Strains.</title>
        <authorList>
            <person name="Zheng Q."/>
        </authorList>
    </citation>
    <scope>NUCLEOTIDE SEQUENCE [LARGE SCALE GENOMIC DNA]</scope>
    <source>
        <strain evidence="2 3">DSM 8509</strain>
    </source>
</reference>
<comment type="caution">
    <text evidence="2">The sequence shown here is derived from an EMBL/GenBank/DDBJ whole genome shotgun (WGS) entry which is preliminary data.</text>
</comment>
<protein>
    <submittedName>
        <fullName evidence="2">Uncharacterized protein</fullName>
    </submittedName>
</protein>
<keyword evidence="1" id="KW-0732">Signal</keyword>
<dbReference type="EMBL" id="JMIX01000009">
    <property type="protein sequence ID" value="KEO92639.1"/>
    <property type="molecule type" value="Genomic_DNA"/>
</dbReference>
<gene>
    <name evidence="2" type="ORF">EH32_15390</name>
</gene>
<dbReference type="AlphaFoldDB" id="A0A074MGS5"/>